<name>A0A9N9EDS1_9GLOM</name>
<evidence type="ECO:0000313" key="2">
    <source>
        <dbReference type="EMBL" id="CAG8672534.1"/>
    </source>
</evidence>
<feature type="compositionally biased region" description="Polar residues" evidence="1">
    <location>
        <begin position="50"/>
        <end position="63"/>
    </location>
</feature>
<feature type="non-terminal residue" evidence="2">
    <location>
        <position position="79"/>
    </location>
</feature>
<dbReference type="Proteomes" id="UP000789396">
    <property type="component" value="Unassembled WGS sequence"/>
</dbReference>
<comment type="caution">
    <text evidence="2">The sequence shown here is derived from an EMBL/GenBank/DDBJ whole genome shotgun (WGS) entry which is preliminary data.</text>
</comment>
<protein>
    <submittedName>
        <fullName evidence="2">5902_t:CDS:1</fullName>
    </submittedName>
</protein>
<evidence type="ECO:0000313" key="3">
    <source>
        <dbReference type="Proteomes" id="UP000789396"/>
    </source>
</evidence>
<evidence type="ECO:0000256" key="1">
    <source>
        <dbReference type="SAM" id="MobiDB-lite"/>
    </source>
</evidence>
<dbReference type="EMBL" id="CAJVPZ010016319">
    <property type="protein sequence ID" value="CAG8672534.1"/>
    <property type="molecule type" value="Genomic_DNA"/>
</dbReference>
<keyword evidence="3" id="KW-1185">Reference proteome</keyword>
<dbReference type="AlphaFoldDB" id="A0A9N9EDS1"/>
<feature type="region of interest" description="Disordered" evidence="1">
    <location>
        <begin position="44"/>
        <end position="79"/>
    </location>
</feature>
<reference evidence="2" key="1">
    <citation type="submission" date="2021-06" db="EMBL/GenBank/DDBJ databases">
        <authorList>
            <person name="Kallberg Y."/>
            <person name="Tangrot J."/>
            <person name="Rosling A."/>
        </authorList>
    </citation>
    <scope>NUCLEOTIDE SEQUENCE</scope>
    <source>
        <strain evidence="2">IN212</strain>
    </source>
</reference>
<organism evidence="2 3">
    <name type="scientific">Racocetra fulgida</name>
    <dbReference type="NCBI Taxonomy" id="60492"/>
    <lineage>
        <taxon>Eukaryota</taxon>
        <taxon>Fungi</taxon>
        <taxon>Fungi incertae sedis</taxon>
        <taxon>Mucoromycota</taxon>
        <taxon>Glomeromycotina</taxon>
        <taxon>Glomeromycetes</taxon>
        <taxon>Diversisporales</taxon>
        <taxon>Gigasporaceae</taxon>
        <taxon>Racocetra</taxon>
    </lineage>
</organism>
<sequence length="79" mass="9191">MQIIIKSRQKRKKTSNKGLKVLCDCLKCQRFSLSRNLVSISTHTRHRKNYPQNTHESSNSEQVISDAEQKLSNEQEMSD</sequence>
<gene>
    <name evidence="2" type="ORF">RFULGI_LOCUS9286</name>
</gene>
<proteinExistence type="predicted"/>
<accession>A0A9N9EDS1</accession>